<evidence type="ECO:0000313" key="2">
    <source>
        <dbReference type="Proteomes" id="UP001472866"/>
    </source>
</evidence>
<accession>A0AAX4PMK3</accession>
<dbReference type="Proteomes" id="UP001472866">
    <property type="component" value="Chromosome 19"/>
</dbReference>
<proteinExistence type="predicted"/>
<name>A0AAX4PMK3_9CHLO</name>
<keyword evidence="2" id="KW-1185">Reference proteome</keyword>
<reference evidence="1 2" key="1">
    <citation type="submission" date="2024-03" db="EMBL/GenBank/DDBJ databases">
        <title>Complete genome sequence of the green alga Chloropicon roscoffensis RCC1871.</title>
        <authorList>
            <person name="Lemieux C."/>
            <person name="Pombert J.-F."/>
            <person name="Otis C."/>
            <person name="Turmel M."/>
        </authorList>
    </citation>
    <scope>NUCLEOTIDE SEQUENCE [LARGE SCALE GENOMIC DNA]</scope>
    <source>
        <strain evidence="1 2">RCC1871</strain>
    </source>
</reference>
<dbReference type="AlphaFoldDB" id="A0AAX4PMK3"/>
<evidence type="ECO:0000313" key="1">
    <source>
        <dbReference type="EMBL" id="WZN67293.1"/>
    </source>
</evidence>
<dbReference type="EMBL" id="CP151519">
    <property type="protein sequence ID" value="WZN67293.1"/>
    <property type="molecule type" value="Genomic_DNA"/>
</dbReference>
<dbReference type="PROSITE" id="PS51257">
    <property type="entry name" value="PROKAR_LIPOPROTEIN"/>
    <property type="match status" value="1"/>
</dbReference>
<sequence>MHRGRGRGRERRKVPPPAVFIFVTLALLVSCGAAGVAKAITLPTNDEQVRSPVLDFALSSAEGAGGVPSGKSIASLFDMLENFWSSPGFSPSPPCATALQKATKLCQVDLRAIASDLDVLAAQVNVVAAAAADENGLREEVKEMLETRAPSVSDLSDRQGSQQHRESAAEAVLALAERLREVIAPEAPTASDLALGGGVPFSLPPDLHEVSVYDMAAARASVGEACCGGLVSLLYYSSCLCDEGPLGAVIGSEWRKMDTQARAAIRKVGESQCPGGISLPDFEEMQSLAELDRTPVCECKRNGMGGYVRPPESSMRFGNLTEAQSFFGTGC</sequence>
<protein>
    <submittedName>
        <fullName evidence="1">Uncharacterized protein</fullName>
    </submittedName>
</protein>
<gene>
    <name evidence="1" type="ORF">HKI87_19g88660</name>
</gene>
<organism evidence="1 2">
    <name type="scientific">Chloropicon roscoffensis</name>
    <dbReference type="NCBI Taxonomy" id="1461544"/>
    <lineage>
        <taxon>Eukaryota</taxon>
        <taxon>Viridiplantae</taxon>
        <taxon>Chlorophyta</taxon>
        <taxon>Chloropicophyceae</taxon>
        <taxon>Chloropicales</taxon>
        <taxon>Chloropicaceae</taxon>
        <taxon>Chloropicon</taxon>
    </lineage>
</organism>